<dbReference type="SUPFAM" id="SSF52540">
    <property type="entry name" value="P-loop containing nucleoside triphosphate hydrolases"/>
    <property type="match status" value="1"/>
</dbReference>
<gene>
    <name evidence="2" type="ORF">H6G24_23070</name>
</gene>
<reference evidence="2 3" key="1">
    <citation type="journal article" date="2020" name="ISME J.">
        <title>Comparative genomics reveals insights into cyanobacterial evolution and habitat adaptation.</title>
        <authorList>
            <person name="Chen M.Y."/>
            <person name="Teng W.K."/>
            <person name="Zhao L."/>
            <person name="Hu C.X."/>
            <person name="Zhou Y.K."/>
            <person name="Han B.P."/>
            <person name="Song L.R."/>
            <person name="Shu W.S."/>
        </authorList>
    </citation>
    <scope>NUCLEOTIDE SEQUENCE [LARGE SCALE GENOMIC DNA]</scope>
    <source>
        <strain evidence="2 3">FACHB-288</strain>
    </source>
</reference>
<comment type="caution">
    <text evidence="2">The sequence shown here is derived from an EMBL/GenBank/DDBJ whole genome shotgun (WGS) entry which is preliminary data.</text>
</comment>
<name>A0ABR8AIG6_9CYAN</name>
<protein>
    <submittedName>
        <fullName evidence="2">Cobalamin biosynthesis protein CobQ</fullName>
    </submittedName>
</protein>
<evidence type="ECO:0000256" key="1">
    <source>
        <dbReference type="SAM" id="MobiDB-lite"/>
    </source>
</evidence>
<sequence>MNFTAQTPNPEKRKRGRPRKNANNFASDNLNQSSNSKVENDVMSTINENLKIEDVAWEREIEDNSIQLEGDIQDLDVVDPREDLFLEVENVGNPAIFLEAEADLAANKNPDELQLTTSVDGKVSLNDAKVNLNNPEKTFKLSTTIHIVDGEKGGAGKSFLSRAFIEYCAAIGHDVVIVDADTSNQDIVNIYDNVETAYFSDDDKLAKEADTIFDLALENSVIVNLPAQVYSKVTNWIKDNDLTEIGKENSIKFVKWFVCTGGVDSVNFFLKSLEDLGDSMLHVFVRNLGLCDDWKYIQEMPEFVAAQTKYNFIVMDFPKFPFWERNMVDRLGVTFEAAIAHPDLKVISKQRVKNFLKEAYAAFAGTGLVQ</sequence>
<feature type="compositionally biased region" description="Polar residues" evidence="1">
    <location>
        <begin position="21"/>
        <end position="39"/>
    </location>
</feature>
<feature type="region of interest" description="Disordered" evidence="1">
    <location>
        <begin position="1"/>
        <end position="39"/>
    </location>
</feature>
<evidence type="ECO:0000313" key="3">
    <source>
        <dbReference type="Proteomes" id="UP000658514"/>
    </source>
</evidence>
<accession>A0ABR8AIG6</accession>
<organism evidence="2 3">
    <name type="scientific">Calothrix parietina FACHB-288</name>
    <dbReference type="NCBI Taxonomy" id="2692896"/>
    <lineage>
        <taxon>Bacteria</taxon>
        <taxon>Bacillati</taxon>
        <taxon>Cyanobacteriota</taxon>
        <taxon>Cyanophyceae</taxon>
        <taxon>Nostocales</taxon>
        <taxon>Calotrichaceae</taxon>
        <taxon>Calothrix</taxon>
    </lineage>
</organism>
<dbReference type="Proteomes" id="UP000658514">
    <property type="component" value="Unassembled WGS sequence"/>
</dbReference>
<dbReference type="EMBL" id="JACJQH010000040">
    <property type="protein sequence ID" value="MBD2198352.1"/>
    <property type="molecule type" value="Genomic_DNA"/>
</dbReference>
<evidence type="ECO:0000313" key="2">
    <source>
        <dbReference type="EMBL" id="MBD2198352.1"/>
    </source>
</evidence>
<keyword evidence="3" id="KW-1185">Reference proteome</keyword>
<dbReference type="InterPro" id="IPR027417">
    <property type="entry name" value="P-loop_NTPase"/>
</dbReference>
<dbReference type="Gene3D" id="3.40.50.300">
    <property type="entry name" value="P-loop containing nucleotide triphosphate hydrolases"/>
    <property type="match status" value="1"/>
</dbReference>
<proteinExistence type="predicted"/>